<dbReference type="InterPro" id="IPR040460">
    <property type="entry name" value="Gasdermin_pore"/>
</dbReference>
<dbReference type="PANTHER" id="PTHR16399">
    <property type="entry name" value="GASDERMIN"/>
    <property type="match status" value="1"/>
</dbReference>
<dbReference type="GO" id="GO:0042742">
    <property type="term" value="P:defense response to bacterium"/>
    <property type="evidence" value="ECO:0007669"/>
    <property type="project" value="TreeGrafter"/>
</dbReference>
<dbReference type="GO" id="GO:0012505">
    <property type="term" value="C:endomembrane system"/>
    <property type="evidence" value="ECO:0007669"/>
    <property type="project" value="UniProtKB-SubCell"/>
</dbReference>
<dbReference type="AlphaFoldDB" id="A0A8C0GW86"/>
<reference evidence="5" key="1">
    <citation type="submission" date="2025-08" db="UniProtKB">
        <authorList>
            <consortium name="Ensembl"/>
        </authorList>
    </citation>
    <scope>IDENTIFICATION</scope>
</reference>
<dbReference type="GO" id="GO:0001786">
    <property type="term" value="F:phosphatidylserine binding"/>
    <property type="evidence" value="ECO:0007669"/>
    <property type="project" value="TreeGrafter"/>
</dbReference>
<dbReference type="PANTHER" id="PTHR16399:SF18">
    <property type="entry name" value="GASDERMIN-A"/>
    <property type="match status" value="1"/>
</dbReference>
<dbReference type="GO" id="GO:0070269">
    <property type="term" value="P:pyroptotic inflammatory response"/>
    <property type="evidence" value="ECO:0007669"/>
    <property type="project" value="TreeGrafter"/>
</dbReference>
<sequence>LFSKHFFKSLMFRKATKDLAKQLAPDGDLLPVSSLIDQDHFRPLYLVRRKPKRYWMIHHRYYKTGVRLSDILVPGQDSRNLGNASFHGSVQLKDSAYIRAIPWWTLKPAFLLISAPSGKSKNKGSQCQDSMLTYRKKLKSDAESTSFFRKINMDHSFIKDLRKHRENLYMINEAVQALEETPLYKANTMEGNIRNDICVHFSLKVRFLSRFRKWRGDSLLFLAHLCAERAR</sequence>
<evidence type="ECO:0000259" key="4">
    <source>
        <dbReference type="Pfam" id="PF04598"/>
    </source>
</evidence>
<protein>
    <recommendedName>
        <fullName evidence="4">Gasdermin pore forming domain-containing protein</fullName>
    </recommendedName>
</protein>
<dbReference type="Proteomes" id="UP000694404">
    <property type="component" value="Unplaced"/>
</dbReference>
<evidence type="ECO:0000313" key="6">
    <source>
        <dbReference type="Proteomes" id="UP000694404"/>
    </source>
</evidence>
<feature type="domain" description="Gasdermin pore forming" evidence="4">
    <location>
        <begin position="11"/>
        <end position="205"/>
    </location>
</feature>
<dbReference type="Ensembl" id="ENSCABT00000016391.1">
    <property type="protein sequence ID" value="ENSCABP00000014963.1"/>
    <property type="gene ID" value="ENSCABG00000011173.1"/>
</dbReference>
<keyword evidence="3" id="KW-0472">Membrane</keyword>
<evidence type="ECO:0000256" key="3">
    <source>
        <dbReference type="ARBA" id="ARBA00023136"/>
    </source>
</evidence>
<dbReference type="InterPro" id="IPR007677">
    <property type="entry name" value="Gasdermin"/>
</dbReference>
<accession>A0A8C0GW86</accession>
<keyword evidence="6" id="KW-1185">Reference proteome</keyword>
<evidence type="ECO:0000313" key="5">
    <source>
        <dbReference type="Ensembl" id="ENSCABP00000014963.1"/>
    </source>
</evidence>
<comment type="subcellular location">
    <subcellularLocation>
        <location evidence="1">Endomembrane system</location>
    </subcellularLocation>
</comment>
<dbReference type="GeneTree" id="ENSGT00950000183140"/>
<comment type="similarity">
    <text evidence="2">Belongs to the gasdermin family.</text>
</comment>
<organism evidence="5 6">
    <name type="scientific">Chelonoidis abingdonii</name>
    <name type="common">Abingdon island giant tortoise</name>
    <name type="synonym">Testudo abingdonii</name>
    <dbReference type="NCBI Taxonomy" id="106734"/>
    <lineage>
        <taxon>Eukaryota</taxon>
        <taxon>Metazoa</taxon>
        <taxon>Chordata</taxon>
        <taxon>Craniata</taxon>
        <taxon>Vertebrata</taxon>
        <taxon>Euteleostomi</taxon>
        <taxon>Archelosauria</taxon>
        <taxon>Testudinata</taxon>
        <taxon>Testudines</taxon>
        <taxon>Cryptodira</taxon>
        <taxon>Durocryptodira</taxon>
        <taxon>Testudinoidea</taxon>
        <taxon>Testudinidae</taxon>
        <taxon>Chelonoidis</taxon>
    </lineage>
</organism>
<dbReference type="Pfam" id="PF04598">
    <property type="entry name" value="Gasdermin"/>
    <property type="match status" value="1"/>
</dbReference>
<proteinExistence type="inferred from homology"/>
<reference evidence="5" key="2">
    <citation type="submission" date="2025-09" db="UniProtKB">
        <authorList>
            <consortium name="Ensembl"/>
        </authorList>
    </citation>
    <scope>IDENTIFICATION</scope>
</reference>
<evidence type="ECO:0000256" key="2">
    <source>
        <dbReference type="ARBA" id="ARBA00009279"/>
    </source>
</evidence>
<name>A0A8C0GW86_CHEAB</name>
<dbReference type="GO" id="GO:0005546">
    <property type="term" value="F:phosphatidylinositol-4,5-bisphosphate binding"/>
    <property type="evidence" value="ECO:0007669"/>
    <property type="project" value="TreeGrafter"/>
</dbReference>
<evidence type="ECO:0000256" key="1">
    <source>
        <dbReference type="ARBA" id="ARBA00004308"/>
    </source>
</evidence>
<dbReference type="GO" id="GO:0070273">
    <property type="term" value="F:phosphatidylinositol-4-phosphate binding"/>
    <property type="evidence" value="ECO:0007669"/>
    <property type="project" value="TreeGrafter"/>
</dbReference>